<keyword evidence="3" id="KW-0378">Hydrolase</keyword>
<evidence type="ECO:0000256" key="3">
    <source>
        <dbReference type="ARBA" id="ARBA00022801"/>
    </source>
</evidence>
<dbReference type="InterPro" id="IPR051794">
    <property type="entry name" value="PG_Endopeptidase_C40"/>
</dbReference>
<dbReference type="Gene3D" id="3.90.1720.10">
    <property type="entry name" value="endopeptidase domain like (from Nostoc punctiforme)"/>
    <property type="match status" value="1"/>
</dbReference>
<comment type="similarity">
    <text evidence="1">Belongs to the peptidase C40 family.</text>
</comment>
<dbReference type="InterPro" id="IPR038765">
    <property type="entry name" value="Papain-like_cys_pep_sf"/>
</dbReference>
<name>A0A2T0MUQ8_9ACTN</name>
<evidence type="ECO:0000313" key="9">
    <source>
        <dbReference type="Proteomes" id="UP000238312"/>
    </source>
</evidence>
<dbReference type="Proteomes" id="UP000238312">
    <property type="component" value="Unassembled WGS sequence"/>
</dbReference>
<feature type="signal peptide" evidence="6">
    <location>
        <begin position="1"/>
        <end position="26"/>
    </location>
</feature>
<protein>
    <submittedName>
        <fullName evidence="8">NlpC/P60 family protein</fullName>
    </submittedName>
</protein>
<evidence type="ECO:0000256" key="5">
    <source>
        <dbReference type="SAM" id="Coils"/>
    </source>
</evidence>
<dbReference type="SUPFAM" id="SSF54001">
    <property type="entry name" value="Cysteine proteinases"/>
    <property type="match status" value="1"/>
</dbReference>
<dbReference type="InterPro" id="IPR000064">
    <property type="entry name" value="NLP_P60_dom"/>
</dbReference>
<keyword evidence="2" id="KW-0645">Protease</keyword>
<keyword evidence="6" id="KW-0732">Signal</keyword>
<feature type="coiled-coil region" evidence="5">
    <location>
        <begin position="142"/>
        <end position="176"/>
    </location>
</feature>
<dbReference type="RefSeq" id="WP_245956041.1">
    <property type="nucleotide sequence ID" value="NZ_CP109074.1"/>
</dbReference>
<gene>
    <name evidence="8" type="ORF">B0I32_1128</name>
</gene>
<evidence type="ECO:0000256" key="2">
    <source>
        <dbReference type="ARBA" id="ARBA00022670"/>
    </source>
</evidence>
<evidence type="ECO:0000256" key="6">
    <source>
        <dbReference type="SAM" id="SignalP"/>
    </source>
</evidence>
<dbReference type="PANTHER" id="PTHR47359:SF3">
    <property type="entry name" value="NLP_P60 DOMAIN-CONTAINING PROTEIN-RELATED"/>
    <property type="match status" value="1"/>
</dbReference>
<accession>A0A2T0MUQ8</accession>
<feature type="coiled-coil region" evidence="5">
    <location>
        <begin position="32"/>
        <end position="59"/>
    </location>
</feature>
<dbReference type="EMBL" id="PVNG01000012">
    <property type="protein sequence ID" value="PRX62516.1"/>
    <property type="molecule type" value="Genomic_DNA"/>
</dbReference>
<dbReference type="GO" id="GO:0008234">
    <property type="term" value="F:cysteine-type peptidase activity"/>
    <property type="evidence" value="ECO:0007669"/>
    <property type="project" value="UniProtKB-KW"/>
</dbReference>
<reference evidence="8 9" key="1">
    <citation type="submission" date="2018-03" db="EMBL/GenBank/DDBJ databases">
        <title>Genomic Encyclopedia of Type Strains, Phase III (KMG-III): the genomes of soil and plant-associated and newly described type strains.</title>
        <authorList>
            <person name="Whitman W."/>
        </authorList>
    </citation>
    <scope>NUCLEOTIDE SEQUENCE [LARGE SCALE GENOMIC DNA]</scope>
    <source>
        <strain evidence="8 9">CGMCC 4.7104</strain>
    </source>
</reference>
<dbReference type="Gene3D" id="6.10.250.3150">
    <property type="match status" value="1"/>
</dbReference>
<evidence type="ECO:0000256" key="4">
    <source>
        <dbReference type="ARBA" id="ARBA00022807"/>
    </source>
</evidence>
<dbReference type="GO" id="GO:0006508">
    <property type="term" value="P:proteolysis"/>
    <property type="evidence" value="ECO:0007669"/>
    <property type="project" value="UniProtKB-KW"/>
</dbReference>
<evidence type="ECO:0000256" key="1">
    <source>
        <dbReference type="ARBA" id="ARBA00007074"/>
    </source>
</evidence>
<feature type="chain" id="PRO_5015754673" evidence="6">
    <location>
        <begin position="27"/>
        <end position="324"/>
    </location>
</feature>
<organism evidence="8 9">
    <name type="scientific">Nonomuraea fuscirosea</name>
    <dbReference type="NCBI Taxonomy" id="1291556"/>
    <lineage>
        <taxon>Bacteria</taxon>
        <taxon>Bacillati</taxon>
        <taxon>Actinomycetota</taxon>
        <taxon>Actinomycetes</taxon>
        <taxon>Streptosporangiales</taxon>
        <taxon>Streptosporangiaceae</taxon>
        <taxon>Nonomuraea</taxon>
    </lineage>
</organism>
<dbReference type="Pfam" id="PF00877">
    <property type="entry name" value="NLPC_P60"/>
    <property type="match status" value="1"/>
</dbReference>
<keyword evidence="5" id="KW-0175">Coiled coil</keyword>
<dbReference type="AlphaFoldDB" id="A0A2T0MUQ8"/>
<dbReference type="PANTHER" id="PTHR47359">
    <property type="entry name" value="PEPTIDOGLYCAN DL-ENDOPEPTIDASE CWLO"/>
    <property type="match status" value="1"/>
</dbReference>
<feature type="domain" description="NlpC/P60" evidence="7">
    <location>
        <begin position="207"/>
        <end position="324"/>
    </location>
</feature>
<dbReference type="PROSITE" id="PS51935">
    <property type="entry name" value="NLPC_P60"/>
    <property type="match status" value="1"/>
</dbReference>
<keyword evidence="4" id="KW-0788">Thiol protease</keyword>
<proteinExistence type="inferred from homology"/>
<evidence type="ECO:0000313" key="8">
    <source>
        <dbReference type="EMBL" id="PRX62516.1"/>
    </source>
</evidence>
<comment type="caution">
    <text evidence="8">The sequence shown here is derived from an EMBL/GenBank/DDBJ whole genome shotgun (WGS) entry which is preliminary data.</text>
</comment>
<keyword evidence="9" id="KW-1185">Reference proteome</keyword>
<evidence type="ECO:0000259" key="7">
    <source>
        <dbReference type="PROSITE" id="PS51935"/>
    </source>
</evidence>
<sequence length="324" mass="34560">MRFGRVPVATGLAFGLMLIPMGAATADPKPTLAQAKAKLDKLNDKADKVVDRYNTATERYKKARSTYGELNTSYKRKLATVADLRAEVVGMAVSSYQAGNDVTSWPGIFGSPDPQDMLAGLALAGQVSQEKAEKLAAFDRENRGLKVERGKAQKALQDADKERDAVEKERSEILKLIKDQKKLLEKLGAYNPGNPNSVGLKYTGPASGSAAAALRFAFAQVGKPYRFGGTGPGAYDCSGLTQAAWRAAGVSLPRTTWQQWSWGASRKVDIKSLQPGDLIFSAGLGHVSMYAGNGQIVHAPQTGDVVKVVKLSAYGSTLVGAVRP</sequence>